<dbReference type="InterPro" id="IPR017437">
    <property type="entry name" value="ATP-NAD_kinase_PpnK-typ_C"/>
</dbReference>
<accession>A0A1W1DIA5</accession>
<evidence type="ECO:0000256" key="5">
    <source>
        <dbReference type="ARBA" id="ARBA00022857"/>
    </source>
</evidence>
<dbReference type="FunFam" id="2.60.200.30:FF:000009">
    <property type="entry name" value="Poly(P)/ATP NAD kinase"/>
    <property type="match status" value="1"/>
</dbReference>
<dbReference type="GO" id="GO:0005524">
    <property type="term" value="F:ATP binding"/>
    <property type="evidence" value="ECO:0007669"/>
    <property type="project" value="UniProtKB-KW"/>
</dbReference>
<dbReference type="InterPro" id="IPR002504">
    <property type="entry name" value="NADK"/>
</dbReference>
<dbReference type="HAMAP" id="MF_00361">
    <property type="entry name" value="NAD_kinase"/>
    <property type="match status" value="1"/>
</dbReference>
<dbReference type="InterPro" id="IPR016064">
    <property type="entry name" value="NAD/diacylglycerol_kinase_sf"/>
</dbReference>
<evidence type="ECO:0000256" key="1">
    <source>
        <dbReference type="ARBA" id="ARBA00022679"/>
    </source>
</evidence>
<organism evidence="7">
    <name type="scientific">hydrothermal vent metagenome</name>
    <dbReference type="NCBI Taxonomy" id="652676"/>
    <lineage>
        <taxon>unclassified sequences</taxon>
        <taxon>metagenomes</taxon>
        <taxon>ecological metagenomes</taxon>
    </lineage>
</organism>
<dbReference type="GO" id="GO:0006741">
    <property type="term" value="P:NADP+ biosynthetic process"/>
    <property type="evidence" value="ECO:0007669"/>
    <property type="project" value="InterPro"/>
</dbReference>
<dbReference type="Pfam" id="PF20143">
    <property type="entry name" value="NAD_kinase_C"/>
    <property type="match status" value="1"/>
</dbReference>
<dbReference type="EC" id="2.7.1.23" evidence="7"/>
<dbReference type="PANTHER" id="PTHR20275">
    <property type="entry name" value="NAD KINASE"/>
    <property type="match status" value="1"/>
</dbReference>
<evidence type="ECO:0000313" key="7">
    <source>
        <dbReference type="EMBL" id="SFV80898.1"/>
    </source>
</evidence>
<evidence type="ECO:0000256" key="2">
    <source>
        <dbReference type="ARBA" id="ARBA00022741"/>
    </source>
</evidence>
<keyword evidence="3 7" id="KW-0418">Kinase</keyword>
<dbReference type="GO" id="GO:0019674">
    <property type="term" value="P:NAD+ metabolic process"/>
    <property type="evidence" value="ECO:0007669"/>
    <property type="project" value="InterPro"/>
</dbReference>
<keyword evidence="5" id="KW-0521">NADP</keyword>
<keyword evidence="4" id="KW-0067">ATP-binding</keyword>
<reference evidence="7" key="1">
    <citation type="submission" date="2016-10" db="EMBL/GenBank/DDBJ databases">
        <authorList>
            <person name="de Groot N.N."/>
        </authorList>
    </citation>
    <scope>NUCLEOTIDE SEQUENCE</scope>
</reference>
<dbReference type="AlphaFoldDB" id="A0A1W1DIA5"/>
<dbReference type="NCBIfam" id="NF002306">
    <property type="entry name" value="PRK01231.1"/>
    <property type="match status" value="1"/>
</dbReference>
<evidence type="ECO:0000256" key="6">
    <source>
        <dbReference type="ARBA" id="ARBA00023027"/>
    </source>
</evidence>
<dbReference type="PANTHER" id="PTHR20275:SF0">
    <property type="entry name" value="NAD KINASE"/>
    <property type="match status" value="1"/>
</dbReference>
<evidence type="ECO:0000313" key="8">
    <source>
        <dbReference type="EMBL" id="SFV85342.1"/>
    </source>
</evidence>
<dbReference type="Gene3D" id="2.60.200.30">
    <property type="entry name" value="Probable inorganic polyphosphate/atp-NAD kinase, domain 2"/>
    <property type="match status" value="1"/>
</dbReference>
<keyword evidence="2" id="KW-0547">Nucleotide-binding</keyword>
<name>A0A1W1DIA5_9ZZZZ</name>
<dbReference type="CDD" id="cd01653">
    <property type="entry name" value="GATase1"/>
    <property type="match status" value="1"/>
</dbReference>
<dbReference type="SUPFAM" id="SSF111331">
    <property type="entry name" value="NAD kinase/diacylglycerol kinase-like"/>
    <property type="match status" value="1"/>
</dbReference>
<protein>
    <submittedName>
        <fullName evidence="7">NAD kinase</fullName>
        <ecNumber evidence="7">2.7.1.23</ecNumber>
    </submittedName>
</protein>
<dbReference type="GO" id="GO:0003951">
    <property type="term" value="F:NAD+ kinase activity"/>
    <property type="evidence" value="ECO:0007669"/>
    <property type="project" value="UniProtKB-EC"/>
</dbReference>
<dbReference type="EMBL" id="FPHV01000015">
    <property type="protein sequence ID" value="SFV80898.1"/>
    <property type="molecule type" value="Genomic_DNA"/>
</dbReference>
<dbReference type="Gene3D" id="3.40.50.10330">
    <property type="entry name" value="Probable inorganic polyphosphate/atp-NAD kinase, domain 1"/>
    <property type="match status" value="1"/>
</dbReference>
<evidence type="ECO:0000256" key="3">
    <source>
        <dbReference type="ARBA" id="ARBA00022777"/>
    </source>
</evidence>
<proteinExistence type="inferred from homology"/>
<keyword evidence="6" id="KW-0520">NAD</keyword>
<keyword evidence="1 7" id="KW-0808">Transferase</keyword>
<gene>
    <name evidence="7" type="ORF">MNB_SUP05-6-591</name>
    <name evidence="8" type="ORF">MNB_SUP05-9-940</name>
</gene>
<dbReference type="EMBL" id="FPHX01000173">
    <property type="protein sequence ID" value="SFV85342.1"/>
    <property type="molecule type" value="Genomic_DNA"/>
</dbReference>
<dbReference type="Pfam" id="PF01513">
    <property type="entry name" value="NAD_kinase"/>
    <property type="match status" value="1"/>
</dbReference>
<evidence type="ECO:0000256" key="4">
    <source>
        <dbReference type="ARBA" id="ARBA00022840"/>
    </source>
</evidence>
<dbReference type="InterPro" id="IPR017438">
    <property type="entry name" value="ATP-NAD_kinase_N"/>
</dbReference>
<sequence length="272" mass="29446">MFNTIGIITKPNDPVSEGKAVELSTFLEQQGVGVVLESEQIAEQADLIIVVGGDGSLLNTARSFVDNNIPILGINLGHLGFLADVSVTNMLDLVAEVLNGDFTKEERCLLSCQIEQDGNVLGQHLALNDVVVHRKETLKMIEFDVFIDDKFVNNQRADGLIVTTPTGSTAYALSSGGPIMHPGVNAIGLVSICPHTMSHRPLLVPGGSEVVIRVRESDEGATVSFDGQTSVAIADGQDIRVRQHGSFIHLLHPQNYDYFEIIRSKLHWGAKL</sequence>